<comment type="caution">
    <text evidence="3">The sequence shown here is derived from an EMBL/GenBank/DDBJ whole genome shotgun (WGS) entry which is preliminary data.</text>
</comment>
<organism evidence="3 4">
    <name type="scientific">Pontibacter flavimaris</name>
    <dbReference type="NCBI Taxonomy" id="1797110"/>
    <lineage>
        <taxon>Bacteria</taxon>
        <taxon>Pseudomonadati</taxon>
        <taxon>Bacteroidota</taxon>
        <taxon>Cytophagia</taxon>
        <taxon>Cytophagales</taxon>
        <taxon>Hymenobacteraceae</taxon>
        <taxon>Pontibacter</taxon>
    </lineage>
</organism>
<dbReference type="Gene3D" id="3.40.50.2000">
    <property type="entry name" value="Glycogen Phosphorylase B"/>
    <property type="match status" value="2"/>
</dbReference>
<dbReference type="InterPro" id="IPR001296">
    <property type="entry name" value="Glyco_trans_1"/>
</dbReference>
<dbReference type="STRING" id="1797110.A3841_16035"/>
<dbReference type="PANTHER" id="PTHR45947">
    <property type="entry name" value="SULFOQUINOVOSYL TRANSFERASE SQD2"/>
    <property type="match status" value="1"/>
</dbReference>
<feature type="domain" description="Glycosyltransferase subfamily 4-like N-terminal" evidence="2">
    <location>
        <begin position="12"/>
        <end position="170"/>
    </location>
</feature>
<reference evidence="3 4" key="1">
    <citation type="submission" date="2016-03" db="EMBL/GenBank/DDBJ databases">
        <title>Genome sequence of Pontibacter sp. nov., of the family cytophagaceae, isolated from marine sediment of the Yellow Sea, China.</title>
        <authorList>
            <person name="Zhang G."/>
            <person name="Zhang R."/>
        </authorList>
    </citation>
    <scope>NUCLEOTIDE SEQUENCE [LARGE SCALE GENOMIC DNA]</scope>
    <source>
        <strain evidence="3 4">S10-8</strain>
    </source>
</reference>
<evidence type="ECO:0000259" key="1">
    <source>
        <dbReference type="Pfam" id="PF00534"/>
    </source>
</evidence>
<evidence type="ECO:0000313" key="4">
    <source>
        <dbReference type="Proteomes" id="UP000186551"/>
    </source>
</evidence>
<evidence type="ECO:0008006" key="5">
    <source>
        <dbReference type="Google" id="ProtNLM"/>
    </source>
</evidence>
<evidence type="ECO:0000313" key="3">
    <source>
        <dbReference type="EMBL" id="OKL39885.1"/>
    </source>
</evidence>
<dbReference type="InterPro" id="IPR028098">
    <property type="entry name" value="Glyco_trans_4-like_N"/>
</dbReference>
<dbReference type="Pfam" id="PF00534">
    <property type="entry name" value="Glycos_transf_1"/>
    <property type="match status" value="1"/>
</dbReference>
<dbReference type="InterPro" id="IPR050194">
    <property type="entry name" value="Glycosyltransferase_grp1"/>
</dbReference>
<dbReference type="GO" id="GO:0016757">
    <property type="term" value="F:glycosyltransferase activity"/>
    <property type="evidence" value="ECO:0007669"/>
    <property type="project" value="InterPro"/>
</dbReference>
<name>A0A1Q5PCC2_9BACT</name>
<dbReference type="Proteomes" id="UP000186551">
    <property type="component" value="Unassembled WGS sequence"/>
</dbReference>
<feature type="domain" description="Glycosyl transferase family 1" evidence="1">
    <location>
        <begin position="183"/>
        <end position="341"/>
    </location>
</feature>
<protein>
    <recommendedName>
        <fullName evidence="5">Glycosyltransferase</fullName>
    </recommendedName>
</protein>
<dbReference type="OrthoDB" id="7560678at2"/>
<keyword evidence="4" id="KW-1185">Reference proteome</keyword>
<dbReference type="EMBL" id="LVWA01000005">
    <property type="protein sequence ID" value="OKL39885.1"/>
    <property type="molecule type" value="Genomic_DNA"/>
</dbReference>
<evidence type="ECO:0000259" key="2">
    <source>
        <dbReference type="Pfam" id="PF13439"/>
    </source>
</evidence>
<dbReference type="SUPFAM" id="SSF53756">
    <property type="entry name" value="UDP-Glycosyltransferase/glycogen phosphorylase"/>
    <property type="match status" value="1"/>
</dbReference>
<proteinExistence type="predicted"/>
<accession>A0A1Q5PCC2</accession>
<sequence>MRILFLITGLDYGGAEKLLFTISSYFVKKGHNVKVVTLLQPQALIKEFSSLNVQVETLHLNGFLNVPKALMRYKEIVYNFQPDIVHAHMVHANILSRLGIKVTQEKYPLINTVHDPSYGTNRLRNFFFRFTNRYTNLITTISKESFDNYIRYTKAPVSKVIYMDNFVDVDFFKKDEGIANVYRKKLKLEEKFVWISIGRLYEQKDYPNLIRAYERLAKDNEGSVLLIVGRGPLEEELKAMIKQKGLSGRIIMLGVRNDIRELLNVADAYVMSSAWEGQPIALLEAAASGLPIVATNVGGNHTVVSDQENGFLVKSNDSGELYKKMKLIELQDTSTRNKMGDCSRALVEKKYSANVMTDKLLALYQHEAAKK</sequence>
<dbReference type="Pfam" id="PF13439">
    <property type="entry name" value="Glyco_transf_4"/>
    <property type="match status" value="1"/>
</dbReference>
<dbReference type="AlphaFoldDB" id="A0A1Q5PCC2"/>
<gene>
    <name evidence="3" type="ORF">A3841_16035</name>
</gene>
<dbReference type="RefSeq" id="WP_073851990.1">
    <property type="nucleotide sequence ID" value="NZ_LVWA01000005.1"/>
</dbReference>
<dbReference type="PANTHER" id="PTHR45947:SF3">
    <property type="entry name" value="SULFOQUINOVOSYL TRANSFERASE SQD2"/>
    <property type="match status" value="1"/>
</dbReference>